<dbReference type="CDD" id="cd00338">
    <property type="entry name" value="Ser_Recombinase"/>
    <property type="match status" value="1"/>
</dbReference>
<feature type="domain" description="Resolvase/invertase-type recombinase catalytic" evidence="3">
    <location>
        <begin position="2"/>
        <end position="153"/>
    </location>
</feature>
<feature type="domain" description="Recombinase" evidence="4">
    <location>
        <begin position="160"/>
        <end position="269"/>
    </location>
</feature>
<dbReference type="STRING" id="1802517.A2892_02940"/>
<evidence type="ECO:0000313" key="6">
    <source>
        <dbReference type="Proteomes" id="UP000176404"/>
    </source>
</evidence>
<evidence type="ECO:0000313" key="5">
    <source>
        <dbReference type="EMBL" id="OGM59912.1"/>
    </source>
</evidence>
<evidence type="ECO:0000256" key="1">
    <source>
        <dbReference type="ARBA" id="ARBA00023125"/>
    </source>
</evidence>
<protein>
    <recommendedName>
        <fullName evidence="7">Recombinase domain-containing protein</fullName>
    </recommendedName>
</protein>
<dbReference type="Proteomes" id="UP000176404">
    <property type="component" value="Unassembled WGS sequence"/>
</dbReference>
<dbReference type="Pfam" id="PF00239">
    <property type="entry name" value="Resolvase"/>
    <property type="match status" value="1"/>
</dbReference>
<dbReference type="GO" id="GO:0003677">
    <property type="term" value="F:DNA binding"/>
    <property type="evidence" value="ECO:0007669"/>
    <property type="project" value="UniProtKB-KW"/>
</dbReference>
<dbReference type="PANTHER" id="PTHR30461">
    <property type="entry name" value="DNA-INVERTASE FROM LAMBDOID PROPHAGE"/>
    <property type="match status" value="1"/>
</dbReference>
<dbReference type="PROSITE" id="PS51736">
    <property type="entry name" value="RECOMBINASES_3"/>
    <property type="match status" value="1"/>
</dbReference>
<dbReference type="AlphaFoldDB" id="A0A1F8B796"/>
<dbReference type="Gene3D" id="3.90.1750.20">
    <property type="entry name" value="Putative Large Serine Recombinase, Chain B, Domain 2"/>
    <property type="match status" value="1"/>
</dbReference>
<accession>A0A1F8B796</accession>
<dbReference type="InterPro" id="IPR038109">
    <property type="entry name" value="DNA_bind_recomb_sf"/>
</dbReference>
<proteinExistence type="predicted"/>
<sequence>MKSVTIERVSSKEQDETGYSLPAQQKLLASYAAGKGFSIAKPFTITESASGKKQREIFNDAFDYVKKNNIKIIIVEKADRFTRNFKDSVDLWTWLDEDEERQLHSVKDSLVLHKNSRSQEKLNWDIRIVFAKNYVDNLSEEVRKGQKEKLAQGWLPTRPPIGYITVGDKGHKTHVIDEKTAPLVKKMFKLYATSEYSLVKLTKIMEDEGLRNANDNKIVKSRIHQYLTDPFYIKQNRWNDKLYPGKQDQLIDDDLFEKVQKVLKSKTTPKYRTHFHLFKSLMKCKECGGSITWEIHKGIVYGHCNHYRNCSQKTWSVENEVEQQIIANLENLEVKSPRLAEWIKKALKESHQDEIEYHSSSMGELSKRHAIYKNRLDCIYEDKLDGKITESDYERRFAEYSKELKQLDKKLGSLGESTGLDTSR</sequence>
<dbReference type="GO" id="GO:0000150">
    <property type="term" value="F:DNA strand exchange activity"/>
    <property type="evidence" value="ECO:0007669"/>
    <property type="project" value="InterPro"/>
</dbReference>
<evidence type="ECO:0000259" key="4">
    <source>
        <dbReference type="PROSITE" id="PS51737"/>
    </source>
</evidence>
<evidence type="ECO:0000256" key="2">
    <source>
        <dbReference type="ARBA" id="ARBA00023172"/>
    </source>
</evidence>
<name>A0A1F8B796_9BACT</name>
<dbReference type="SUPFAM" id="SSF53041">
    <property type="entry name" value="Resolvase-like"/>
    <property type="match status" value="1"/>
</dbReference>
<organism evidence="5 6">
    <name type="scientific">Candidatus Woesebacteria bacterium RIFCSPLOWO2_01_FULL_39_10b</name>
    <dbReference type="NCBI Taxonomy" id="1802517"/>
    <lineage>
        <taxon>Bacteria</taxon>
        <taxon>Candidatus Woeseibacteriota</taxon>
    </lineage>
</organism>
<dbReference type="InterPro" id="IPR036162">
    <property type="entry name" value="Resolvase-like_N_sf"/>
</dbReference>
<dbReference type="InterPro" id="IPR050639">
    <property type="entry name" value="SSR_resolvase"/>
</dbReference>
<dbReference type="Gene3D" id="3.40.50.1390">
    <property type="entry name" value="Resolvase, N-terminal catalytic domain"/>
    <property type="match status" value="1"/>
</dbReference>
<dbReference type="InterPro" id="IPR006119">
    <property type="entry name" value="Resolv_N"/>
</dbReference>
<dbReference type="PANTHER" id="PTHR30461:SF2">
    <property type="entry name" value="SERINE RECOMBINASE PINE-RELATED"/>
    <property type="match status" value="1"/>
</dbReference>
<gene>
    <name evidence="5" type="ORF">A2892_02940</name>
</gene>
<dbReference type="EMBL" id="MGHD01000012">
    <property type="protein sequence ID" value="OGM59912.1"/>
    <property type="molecule type" value="Genomic_DNA"/>
</dbReference>
<dbReference type="SMART" id="SM00857">
    <property type="entry name" value="Resolvase"/>
    <property type="match status" value="1"/>
</dbReference>
<keyword evidence="1" id="KW-0238">DNA-binding</keyword>
<reference evidence="5 6" key="1">
    <citation type="journal article" date="2016" name="Nat. Commun.">
        <title>Thousands of microbial genomes shed light on interconnected biogeochemical processes in an aquifer system.</title>
        <authorList>
            <person name="Anantharaman K."/>
            <person name="Brown C.T."/>
            <person name="Hug L.A."/>
            <person name="Sharon I."/>
            <person name="Castelle C.J."/>
            <person name="Probst A.J."/>
            <person name="Thomas B.C."/>
            <person name="Singh A."/>
            <person name="Wilkins M.J."/>
            <person name="Karaoz U."/>
            <person name="Brodie E.L."/>
            <person name="Williams K.H."/>
            <person name="Hubbard S.S."/>
            <person name="Banfield J.F."/>
        </authorList>
    </citation>
    <scope>NUCLEOTIDE SEQUENCE [LARGE SCALE GENOMIC DNA]</scope>
</reference>
<dbReference type="PROSITE" id="PS51737">
    <property type="entry name" value="RECOMBINASE_DNA_BIND"/>
    <property type="match status" value="1"/>
</dbReference>
<comment type="caution">
    <text evidence="5">The sequence shown here is derived from an EMBL/GenBank/DDBJ whole genome shotgun (WGS) entry which is preliminary data.</text>
</comment>
<dbReference type="InterPro" id="IPR011109">
    <property type="entry name" value="DNA_bind_recombinase_dom"/>
</dbReference>
<keyword evidence="2" id="KW-0233">DNA recombination</keyword>
<dbReference type="Pfam" id="PF07508">
    <property type="entry name" value="Recombinase"/>
    <property type="match status" value="1"/>
</dbReference>
<evidence type="ECO:0000259" key="3">
    <source>
        <dbReference type="PROSITE" id="PS51736"/>
    </source>
</evidence>
<evidence type="ECO:0008006" key="7">
    <source>
        <dbReference type="Google" id="ProtNLM"/>
    </source>
</evidence>